<dbReference type="Proteomes" id="UP000887564">
    <property type="component" value="Unplaced"/>
</dbReference>
<evidence type="ECO:0000313" key="2">
    <source>
        <dbReference type="Proteomes" id="UP000887564"/>
    </source>
</evidence>
<dbReference type="PROSITE" id="PS50156">
    <property type="entry name" value="SSD"/>
    <property type="match status" value="1"/>
</dbReference>
<proteinExistence type="predicted"/>
<accession>A0A914S7C8</accession>
<name>A0A914S7C8_PAREQ</name>
<evidence type="ECO:0000313" key="3">
    <source>
        <dbReference type="WBParaSite" id="PEQ_0001010601-mRNA-1"/>
    </source>
</evidence>
<dbReference type="Pfam" id="PF02460">
    <property type="entry name" value="Patched"/>
    <property type="match status" value="1"/>
</dbReference>
<dbReference type="InterPro" id="IPR000731">
    <property type="entry name" value="SSD"/>
</dbReference>
<dbReference type="WBParaSite" id="PEQ_0001010601-mRNA-1">
    <property type="protein sequence ID" value="PEQ_0001010601-mRNA-1"/>
    <property type="gene ID" value="PEQ_0001010601"/>
</dbReference>
<keyword evidence="2" id="KW-1185">Reference proteome</keyword>
<dbReference type="AlphaFoldDB" id="A0A914S7C8"/>
<evidence type="ECO:0000259" key="1">
    <source>
        <dbReference type="PROSITE" id="PS50156"/>
    </source>
</evidence>
<dbReference type="InterPro" id="IPR003392">
    <property type="entry name" value="PTHD_SSD"/>
</dbReference>
<feature type="domain" description="SSD" evidence="1">
    <location>
        <begin position="48"/>
        <end position="84"/>
    </location>
</feature>
<organism evidence="2 3">
    <name type="scientific">Parascaris equorum</name>
    <name type="common">Equine roundworm</name>
    <dbReference type="NCBI Taxonomy" id="6256"/>
    <lineage>
        <taxon>Eukaryota</taxon>
        <taxon>Metazoa</taxon>
        <taxon>Ecdysozoa</taxon>
        <taxon>Nematoda</taxon>
        <taxon>Chromadorea</taxon>
        <taxon>Rhabditida</taxon>
        <taxon>Spirurina</taxon>
        <taxon>Ascaridomorpha</taxon>
        <taxon>Ascaridoidea</taxon>
        <taxon>Ascarididae</taxon>
        <taxon>Parascaris</taxon>
    </lineage>
</organism>
<protein>
    <submittedName>
        <fullName evidence="3">SSD domain-containing protein</fullName>
    </submittedName>
</protein>
<reference evidence="3" key="1">
    <citation type="submission" date="2022-11" db="UniProtKB">
        <authorList>
            <consortium name="WormBaseParasite"/>
        </authorList>
    </citation>
    <scope>IDENTIFICATION</scope>
</reference>
<dbReference type="GO" id="GO:0016020">
    <property type="term" value="C:membrane"/>
    <property type="evidence" value="ECO:0007669"/>
    <property type="project" value="InterPro"/>
</dbReference>
<sequence length="84" mass="9092">MFLFPQNDVKSEKSAWQDGVHRSVEGWTYLLTSCCDGIANAYISDGAERMRRVISDIGPSITITSLTNVVAFSVGALSPAKVVL</sequence>